<keyword evidence="2" id="KW-1185">Reference proteome</keyword>
<accession>A0A1Y1YG92</accession>
<dbReference type="EMBL" id="MCFE01000141">
    <property type="protein sequence ID" value="ORX97031.1"/>
    <property type="molecule type" value="Genomic_DNA"/>
</dbReference>
<sequence>MGLSTKNISYTMKLSGEEQAAFDYLSPTWELIPEIIRPDDQILKQAIADHVVQNQVLANALDGRMPEKKPANHFSLRSGARLAKSSELGDKSVAMAFHNAITRLEMIGLDPLQDLQDYGLNKSSAFNSSYLAENLFTALPLLADCLHMTFSETEKLPDYGYGVMSIEEHLSTNIGIKTSLWKSYDLGRLVYLLLKKLPQGTTSTNGLIAPLEHLQSLTAEKTFVHYLAQKTLKQLKKKELLLGEKAMRALRDSITKAVENWFRETCLLVPYPRNPTLDLLHYRKTLQNTVLVHPPLLYTQNCPITHKELEEAIFRKKLKVYTNNRALFKEETGECAIRLPSLTEVKRALVREGLCCATSYDLLVLQLAVIDYNHRLSTKGPLSSLPHEYLLSCQRLFDESWMDMVIATKLQRLLSGMYSMTREEDKRKTQCPPILDPVELILDWIVKAPDWFSILLN</sequence>
<dbReference type="InParanoid" id="A0A1Y1YG92"/>
<dbReference type="AlphaFoldDB" id="A0A1Y1YG92"/>
<comment type="caution">
    <text evidence="1">The sequence shown here is derived from an EMBL/GenBank/DDBJ whole genome shotgun (WGS) entry which is preliminary data.</text>
</comment>
<gene>
    <name evidence="1" type="ORF">K493DRAFT_336694</name>
</gene>
<evidence type="ECO:0000313" key="2">
    <source>
        <dbReference type="Proteomes" id="UP000193498"/>
    </source>
</evidence>
<name>A0A1Y1YG92_9FUNG</name>
<proteinExistence type="predicted"/>
<reference evidence="1 2" key="1">
    <citation type="submission" date="2016-07" db="EMBL/GenBank/DDBJ databases">
        <title>Pervasive Adenine N6-methylation of Active Genes in Fungi.</title>
        <authorList>
            <consortium name="DOE Joint Genome Institute"/>
            <person name="Mondo S.J."/>
            <person name="Dannebaum R.O."/>
            <person name="Kuo R.C."/>
            <person name="Labutti K."/>
            <person name="Haridas S."/>
            <person name="Kuo A."/>
            <person name="Salamov A."/>
            <person name="Ahrendt S.R."/>
            <person name="Lipzen A."/>
            <person name="Sullivan W."/>
            <person name="Andreopoulos W.B."/>
            <person name="Clum A."/>
            <person name="Lindquist E."/>
            <person name="Daum C."/>
            <person name="Ramamoorthy G.K."/>
            <person name="Gryganskyi A."/>
            <person name="Culley D."/>
            <person name="Magnuson J.K."/>
            <person name="James T.Y."/>
            <person name="O'Malley M.A."/>
            <person name="Stajich J.E."/>
            <person name="Spatafora J.W."/>
            <person name="Visel A."/>
            <person name="Grigoriev I.V."/>
        </authorList>
    </citation>
    <scope>NUCLEOTIDE SEQUENCE [LARGE SCALE GENOMIC DNA]</scope>
    <source>
        <strain evidence="1 2">CBS 931.73</strain>
    </source>
</reference>
<protein>
    <submittedName>
        <fullName evidence="1">Uncharacterized protein</fullName>
    </submittedName>
</protein>
<evidence type="ECO:0000313" key="1">
    <source>
        <dbReference type="EMBL" id="ORX97031.1"/>
    </source>
</evidence>
<organism evidence="1 2">
    <name type="scientific">Basidiobolus meristosporus CBS 931.73</name>
    <dbReference type="NCBI Taxonomy" id="1314790"/>
    <lineage>
        <taxon>Eukaryota</taxon>
        <taxon>Fungi</taxon>
        <taxon>Fungi incertae sedis</taxon>
        <taxon>Zoopagomycota</taxon>
        <taxon>Entomophthoromycotina</taxon>
        <taxon>Basidiobolomycetes</taxon>
        <taxon>Basidiobolales</taxon>
        <taxon>Basidiobolaceae</taxon>
        <taxon>Basidiobolus</taxon>
    </lineage>
</organism>
<dbReference type="Proteomes" id="UP000193498">
    <property type="component" value="Unassembled WGS sequence"/>
</dbReference>